<evidence type="ECO:0000313" key="2">
    <source>
        <dbReference type="Proteomes" id="UP000004816"/>
    </source>
</evidence>
<organism evidence="1 2">
    <name type="scientific">Segniliparus rugosus (strain ATCC BAA-974 / DSM 45345 / CCUG 50838 / CIP 108380 / JCM 13579 / CDC 945)</name>
    <dbReference type="NCBI Taxonomy" id="679197"/>
    <lineage>
        <taxon>Bacteria</taxon>
        <taxon>Bacillati</taxon>
        <taxon>Actinomycetota</taxon>
        <taxon>Actinomycetes</taxon>
        <taxon>Mycobacteriales</taxon>
        <taxon>Segniliparaceae</taxon>
        <taxon>Segniliparus</taxon>
    </lineage>
</organism>
<dbReference type="STRING" id="679197.HMPREF9336_03428"/>
<evidence type="ECO:0000313" key="1">
    <source>
        <dbReference type="EMBL" id="EFV11719.1"/>
    </source>
</evidence>
<proteinExistence type="predicted"/>
<reference evidence="1 2" key="1">
    <citation type="journal article" date="2011" name="Stand. Genomic Sci.">
        <title>High quality draft genome sequence of Segniliparus rugosus CDC 945(T)= (ATCC BAA-974(T)).</title>
        <authorList>
            <person name="Earl A.M."/>
            <person name="Desjardins C.A."/>
            <person name="Fitzgerald M.G."/>
            <person name="Arachchi H.M."/>
            <person name="Zeng Q."/>
            <person name="Mehta T."/>
            <person name="Griggs A."/>
            <person name="Birren B.W."/>
            <person name="Toney N.C."/>
            <person name="Carr J."/>
            <person name="Posey J."/>
            <person name="Butler W.R."/>
        </authorList>
    </citation>
    <scope>NUCLEOTIDE SEQUENCE [LARGE SCALE GENOMIC DNA]</scope>
    <source>
        <strain evidence="2">ATCC BAA-974 / DSM 45345 / CCUG 50838 / CIP 108380 / JCM 13579 / CDC 945</strain>
    </source>
</reference>
<dbReference type="EMBL" id="ACZI02000001">
    <property type="protein sequence ID" value="EFV11719.1"/>
    <property type="molecule type" value="Genomic_DNA"/>
</dbReference>
<comment type="caution">
    <text evidence="1">The sequence shown here is derived from an EMBL/GenBank/DDBJ whole genome shotgun (WGS) entry which is preliminary data.</text>
</comment>
<dbReference type="HOGENOM" id="CLU_1026339_0_0_11"/>
<keyword evidence="2" id="KW-1185">Reference proteome</keyword>
<gene>
    <name evidence="1" type="ORF">HMPREF9336_03428</name>
</gene>
<accession>E5XVA6</accession>
<dbReference type="Proteomes" id="UP000004816">
    <property type="component" value="Unassembled WGS sequence"/>
</dbReference>
<dbReference type="OrthoDB" id="4566632at2"/>
<dbReference type="AlphaFoldDB" id="E5XVA6"/>
<sequence>MPTSDLPGNNLGDGLMGKAGFPSSQLSVETLALLHVDALEGTERDQVKAAAAVDPAAQAVLAGLDMVCEQLRRLDQVSAPSEPMPEFVARRLDRELAKLGGAVDGQRRRWAAAASVGSVAAAAAVLSLVTYVAWPRSEQSAQQPAQQAKPSPMTQEAVKDRNEALIVDRRFKIDRKDFSALLSSGGSFKDLGPLSDDATRADCLVANGFPSNQQLVAAGRIKRDDKEGIFMMIPTPSRMQGGAPEMTVLVVGVECRAGVPATLSKQVLSRN</sequence>
<name>E5XVA6_SEGRC</name>
<protein>
    <submittedName>
        <fullName evidence="1">Uncharacterized protein</fullName>
    </submittedName>
</protein>
<dbReference type="RefSeq" id="WP_007472432.1">
    <property type="nucleotide sequence ID" value="NZ_KI391953.1"/>
</dbReference>